<keyword evidence="10 16" id="KW-1133">Transmembrane helix</keyword>
<dbReference type="KEGG" id="mtr:11444861"/>
<evidence type="ECO:0000256" key="14">
    <source>
        <dbReference type="ARBA" id="ARBA00047899"/>
    </source>
</evidence>
<dbReference type="AlphaFoldDB" id="G7LB43"/>
<reference evidence="20" key="3">
    <citation type="submission" date="2015-04" db="UniProtKB">
        <authorList>
            <consortium name="EnsemblPlants"/>
        </authorList>
    </citation>
    <scope>IDENTIFICATION</scope>
    <source>
        <strain evidence="20">cv. Jemalong A17</strain>
    </source>
</reference>
<dbReference type="CDD" id="cd14066">
    <property type="entry name" value="STKc_IRAK"/>
    <property type="match status" value="1"/>
</dbReference>
<dbReference type="SUPFAM" id="SSF56112">
    <property type="entry name" value="Protein kinase-like (PK-like)"/>
    <property type="match status" value="1"/>
</dbReference>
<dbReference type="PANTHER" id="PTHR47989">
    <property type="entry name" value="OS01G0750732 PROTEIN"/>
    <property type="match status" value="1"/>
</dbReference>
<comment type="catalytic activity">
    <reaction evidence="15">
        <text>L-seryl-[protein] + ATP = O-phospho-L-seryl-[protein] + ADP + H(+)</text>
        <dbReference type="Rhea" id="RHEA:17989"/>
        <dbReference type="Rhea" id="RHEA-COMP:9863"/>
        <dbReference type="Rhea" id="RHEA-COMP:11604"/>
        <dbReference type="ChEBI" id="CHEBI:15378"/>
        <dbReference type="ChEBI" id="CHEBI:29999"/>
        <dbReference type="ChEBI" id="CHEBI:30616"/>
        <dbReference type="ChEBI" id="CHEBI:83421"/>
        <dbReference type="ChEBI" id="CHEBI:456216"/>
        <dbReference type="EC" id="2.7.11.1"/>
    </reaction>
</comment>
<keyword evidence="21" id="KW-1185">Reference proteome</keyword>
<keyword evidence="3" id="KW-0723">Serine/threonine-protein kinase</keyword>
<evidence type="ECO:0000256" key="10">
    <source>
        <dbReference type="ARBA" id="ARBA00022989"/>
    </source>
</evidence>
<dbReference type="EMBL" id="CM001224">
    <property type="protein sequence ID" value="AET03716.2"/>
    <property type="molecule type" value="Genomic_DNA"/>
</dbReference>
<dbReference type="Pfam" id="PF07714">
    <property type="entry name" value="PK_Tyr_Ser-Thr"/>
    <property type="match status" value="1"/>
</dbReference>
<dbReference type="PROSITE" id="PS00108">
    <property type="entry name" value="PROTEIN_KINASE_ST"/>
    <property type="match status" value="1"/>
</dbReference>
<dbReference type="GO" id="GO:0005524">
    <property type="term" value="F:ATP binding"/>
    <property type="evidence" value="ECO:0007669"/>
    <property type="project" value="UniProtKB-KW"/>
</dbReference>
<evidence type="ECO:0000256" key="11">
    <source>
        <dbReference type="ARBA" id="ARBA00023136"/>
    </source>
</evidence>
<feature type="domain" description="Protein kinase" evidence="17">
    <location>
        <begin position="77"/>
        <end position="358"/>
    </location>
</feature>
<evidence type="ECO:0000256" key="16">
    <source>
        <dbReference type="SAM" id="Phobius"/>
    </source>
</evidence>
<organism evidence="18 21">
    <name type="scientific">Medicago truncatula</name>
    <name type="common">Barrel medic</name>
    <name type="synonym">Medicago tribuloides</name>
    <dbReference type="NCBI Taxonomy" id="3880"/>
    <lineage>
        <taxon>Eukaryota</taxon>
        <taxon>Viridiplantae</taxon>
        <taxon>Streptophyta</taxon>
        <taxon>Embryophyta</taxon>
        <taxon>Tracheophyta</taxon>
        <taxon>Spermatophyta</taxon>
        <taxon>Magnoliopsida</taxon>
        <taxon>eudicotyledons</taxon>
        <taxon>Gunneridae</taxon>
        <taxon>Pentapetalae</taxon>
        <taxon>rosids</taxon>
        <taxon>fabids</taxon>
        <taxon>Fabales</taxon>
        <taxon>Fabaceae</taxon>
        <taxon>Papilionoideae</taxon>
        <taxon>50 kb inversion clade</taxon>
        <taxon>NPAAA clade</taxon>
        <taxon>Hologalegina</taxon>
        <taxon>IRL clade</taxon>
        <taxon>Trifolieae</taxon>
        <taxon>Medicago</taxon>
    </lineage>
</organism>
<evidence type="ECO:0000256" key="4">
    <source>
        <dbReference type="ARBA" id="ARBA00022679"/>
    </source>
</evidence>
<comment type="catalytic activity">
    <reaction evidence="14">
        <text>L-threonyl-[protein] + ATP = O-phospho-L-threonyl-[protein] + ADP + H(+)</text>
        <dbReference type="Rhea" id="RHEA:46608"/>
        <dbReference type="Rhea" id="RHEA-COMP:11060"/>
        <dbReference type="Rhea" id="RHEA-COMP:11605"/>
        <dbReference type="ChEBI" id="CHEBI:15378"/>
        <dbReference type="ChEBI" id="CHEBI:30013"/>
        <dbReference type="ChEBI" id="CHEBI:30616"/>
        <dbReference type="ChEBI" id="CHEBI:61977"/>
        <dbReference type="ChEBI" id="CHEBI:456216"/>
        <dbReference type="EC" id="2.7.11.1"/>
    </reaction>
</comment>
<evidence type="ECO:0000256" key="8">
    <source>
        <dbReference type="ARBA" id="ARBA00022777"/>
    </source>
</evidence>
<name>G7LB43_MEDTR</name>
<keyword evidence="9" id="KW-0067">ATP-binding</keyword>
<dbReference type="GO" id="GO:0004674">
    <property type="term" value="F:protein serine/threonine kinase activity"/>
    <property type="evidence" value="ECO:0007669"/>
    <property type="project" value="UniProtKB-KW"/>
</dbReference>
<evidence type="ECO:0000256" key="5">
    <source>
        <dbReference type="ARBA" id="ARBA00022692"/>
    </source>
</evidence>
<dbReference type="Proteomes" id="UP000002051">
    <property type="component" value="Chromosome 8"/>
</dbReference>
<evidence type="ECO:0000256" key="2">
    <source>
        <dbReference type="ARBA" id="ARBA00012513"/>
    </source>
</evidence>
<evidence type="ECO:0000256" key="3">
    <source>
        <dbReference type="ARBA" id="ARBA00022527"/>
    </source>
</evidence>
<dbReference type="PANTHER" id="PTHR47989:SF61">
    <property type="entry name" value="PROTEIN KINASE DOMAIN-CONTAINING PROTEIN"/>
    <property type="match status" value="1"/>
</dbReference>
<keyword evidence="11 16" id="KW-0472">Membrane</keyword>
<keyword evidence="8 18" id="KW-0418">Kinase</keyword>
<dbReference type="HOGENOM" id="CLU_000288_21_4_1"/>
<dbReference type="EnsemblPlants" id="AET03716">
    <property type="protein sequence ID" value="AET03716"/>
    <property type="gene ID" value="MTR_8g074920"/>
</dbReference>
<dbReference type="Gene3D" id="3.30.200.20">
    <property type="entry name" value="Phosphorylase Kinase, domain 1"/>
    <property type="match status" value="1"/>
</dbReference>
<dbReference type="EC" id="2.7.11.1" evidence="2"/>
<dbReference type="GO" id="GO:0005886">
    <property type="term" value="C:plasma membrane"/>
    <property type="evidence" value="ECO:0000318"/>
    <property type="project" value="GO_Central"/>
</dbReference>
<evidence type="ECO:0000256" key="6">
    <source>
        <dbReference type="ARBA" id="ARBA00022729"/>
    </source>
</evidence>
<evidence type="ECO:0000256" key="7">
    <source>
        <dbReference type="ARBA" id="ARBA00022741"/>
    </source>
</evidence>
<proteinExistence type="predicted"/>
<evidence type="ECO:0000256" key="1">
    <source>
        <dbReference type="ARBA" id="ARBA00004479"/>
    </source>
</evidence>
<feature type="transmembrane region" description="Helical" evidence="16">
    <location>
        <begin position="12"/>
        <end position="34"/>
    </location>
</feature>
<keyword evidence="12 18" id="KW-0675">Receptor</keyword>
<dbReference type="FunFam" id="1.10.510.10:FF:000287">
    <property type="entry name" value="probable LRR receptor-like serine/threonine-protein kinase RKF3"/>
    <property type="match status" value="1"/>
</dbReference>
<dbReference type="InterPro" id="IPR008271">
    <property type="entry name" value="Ser/Thr_kinase_AS"/>
</dbReference>
<evidence type="ECO:0000313" key="20">
    <source>
        <dbReference type="EnsemblPlants" id="AET03716"/>
    </source>
</evidence>
<gene>
    <name evidence="20" type="primary">11444861</name>
    <name evidence="18" type="ordered locus">MTR_8g074920</name>
    <name evidence="19" type="ORF">MtrunA17_Chr8g0371311</name>
</gene>
<dbReference type="Gramene" id="rna48304">
    <property type="protein sequence ID" value="RHN41929.1"/>
    <property type="gene ID" value="gene48304"/>
</dbReference>
<reference evidence="18 21" key="2">
    <citation type="journal article" date="2014" name="BMC Genomics">
        <title>An improved genome release (version Mt4.0) for the model legume Medicago truncatula.</title>
        <authorList>
            <person name="Tang H."/>
            <person name="Krishnakumar V."/>
            <person name="Bidwell S."/>
            <person name="Rosen B."/>
            <person name="Chan A."/>
            <person name="Zhou S."/>
            <person name="Gentzbittel L."/>
            <person name="Childs K.L."/>
            <person name="Yandell M."/>
            <person name="Gundlach H."/>
            <person name="Mayer K.F."/>
            <person name="Schwartz D.C."/>
            <person name="Town C.D."/>
        </authorList>
    </citation>
    <scope>GENOME REANNOTATION</scope>
    <source>
        <strain evidence="20 21">cv. Jemalong A17</strain>
    </source>
</reference>
<keyword evidence="7" id="KW-0547">Nucleotide-binding</keyword>
<dbReference type="Proteomes" id="UP000265566">
    <property type="component" value="Chromosome 8"/>
</dbReference>
<reference evidence="22" key="4">
    <citation type="journal article" date="2018" name="Nat. Plants">
        <title>Whole-genome landscape of Medicago truncatula symbiotic genes.</title>
        <authorList>
            <person name="Pecrix Y."/>
            <person name="Staton S.E."/>
            <person name="Sallet E."/>
            <person name="Lelandais-Briere C."/>
            <person name="Moreau S."/>
            <person name="Carrere S."/>
            <person name="Blein T."/>
            <person name="Jardinaud M.F."/>
            <person name="Latrasse D."/>
            <person name="Zouine M."/>
            <person name="Zahm M."/>
            <person name="Kreplak J."/>
            <person name="Mayjonade B."/>
            <person name="Satge C."/>
            <person name="Perez M."/>
            <person name="Cauet S."/>
            <person name="Marande W."/>
            <person name="Chantry-Darmon C."/>
            <person name="Lopez-Roques C."/>
            <person name="Bouchez O."/>
            <person name="Berard A."/>
            <person name="Debelle F."/>
            <person name="Munos S."/>
            <person name="Bendahmane A."/>
            <person name="Berges H."/>
            <person name="Niebel A."/>
            <person name="Buitink J."/>
            <person name="Frugier F."/>
            <person name="Benhamed M."/>
            <person name="Crespi M."/>
            <person name="Gouzy J."/>
            <person name="Gamas P."/>
        </authorList>
    </citation>
    <scope>NUCLEOTIDE SEQUENCE [LARGE SCALE GENOMIC DNA]</scope>
    <source>
        <strain evidence="22">cv. Jemalong A17</strain>
    </source>
</reference>
<dbReference type="PaxDb" id="3880-AET03716"/>
<keyword evidence="5 16" id="KW-0812">Transmembrane</keyword>
<sequence>MVDGKNASAQHMLVGFIVGISTVMALAILFYLFWKRIIPFLKQPKALKGKEYKSSKYDKISLRCFTIEELERATKNFSQDCLLGSGAFCNVYKGIFELEGILAIKRPHSESFLSVEEFRNEVRLLSAVKHKNLIGLVGYCEEPERDGAKILVYEYVPNGSLLEYMMGNRRRSLTWKQRINIAIGAAKGIAYLHEKVKPSIIHRDIKPSNILLGESFEAKVSDFGLVKSGPTGDQSHVSSQIKGTPGYLDPAYCSSCHLTKFSDVYSFGVILLQLISARPAVDNAENPSNQHIIDWARPSIEKGIIAEIMDANLFCQSEPCNMEVMLKVGQLGIRCVAQEPKHRPTMTQVCRELEHALYSDDSFTNKDSETLGSVQHCDFSQGFVSIEGVRLEKFHIDMDSFSFKSINLRCLENNSISIDIDKNNLT</sequence>
<dbReference type="InterPro" id="IPR000719">
    <property type="entry name" value="Prot_kinase_dom"/>
</dbReference>
<dbReference type="OrthoDB" id="4062651at2759"/>
<keyword evidence="6" id="KW-0732">Signal</keyword>
<reference evidence="18 21" key="1">
    <citation type="journal article" date="2011" name="Nature">
        <title>The Medicago genome provides insight into the evolution of rhizobial symbioses.</title>
        <authorList>
            <person name="Young N.D."/>
            <person name="Debelle F."/>
            <person name="Oldroyd G.E."/>
            <person name="Geurts R."/>
            <person name="Cannon S.B."/>
            <person name="Udvardi M.K."/>
            <person name="Benedito V.A."/>
            <person name="Mayer K.F."/>
            <person name="Gouzy J."/>
            <person name="Schoof H."/>
            <person name="Van de Peer Y."/>
            <person name="Proost S."/>
            <person name="Cook D.R."/>
            <person name="Meyers B.C."/>
            <person name="Spannagl M."/>
            <person name="Cheung F."/>
            <person name="De Mita S."/>
            <person name="Krishnakumar V."/>
            <person name="Gundlach H."/>
            <person name="Zhou S."/>
            <person name="Mudge J."/>
            <person name="Bharti A.K."/>
            <person name="Murray J.D."/>
            <person name="Naoumkina M.A."/>
            <person name="Rosen B."/>
            <person name="Silverstein K.A."/>
            <person name="Tang H."/>
            <person name="Rombauts S."/>
            <person name="Zhao P.X."/>
            <person name="Zhou P."/>
            <person name="Barbe V."/>
            <person name="Bardou P."/>
            <person name="Bechner M."/>
            <person name="Bellec A."/>
            <person name="Berger A."/>
            <person name="Berges H."/>
            <person name="Bidwell S."/>
            <person name="Bisseling T."/>
            <person name="Choisne N."/>
            <person name="Couloux A."/>
            <person name="Denny R."/>
            <person name="Deshpande S."/>
            <person name="Dai X."/>
            <person name="Doyle J.J."/>
            <person name="Dudez A.M."/>
            <person name="Farmer A.D."/>
            <person name="Fouteau S."/>
            <person name="Franken C."/>
            <person name="Gibelin C."/>
            <person name="Gish J."/>
            <person name="Goldstein S."/>
            <person name="Gonzalez A.J."/>
            <person name="Green P.J."/>
            <person name="Hallab A."/>
            <person name="Hartog M."/>
            <person name="Hua A."/>
            <person name="Humphray S.J."/>
            <person name="Jeong D.H."/>
            <person name="Jing Y."/>
            <person name="Jocker A."/>
            <person name="Kenton S.M."/>
            <person name="Kim D.J."/>
            <person name="Klee K."/>
            <person name="Lai H."/>
            <person name="Lang C."/>
            <person name="Lin S."/>
            <person name="Macmil S.L."/>
            <person name="Magdelenat G."/>
            <person name="Matthews L."/>
            <person name="McCorrison J."/>
            <person name="Monaghan E.L."/>
            <person name="Mun J.H."/>
            <person name="Najar F.Z."/>
            <person name="Nicholson C."/>
            <person name="Noirot C."/>
            <person name="O'Bleness M."/>
            <person name="Paule C.R."/>
            <person name="Poulain J."/>
            <person name="Prion F."/>
            <person name="Qin B."/>
            <person name="Qu C."/>
            <person name="Retzel E.F."/>
            <person name="Riddle C."/>
            <person name="Sallet E."/>
            <person name="Samain S."/>
            <person name="Samson N."/>
            <person name="Sanders I."/>
            <person name="Saurat O."/>
            <person name="Scarpelli C."/>
            <person name="Schiex T."/>
            <person name="Segurens B."/>
            <person name="Severin A.J."/>
            <person name="Sherrier D.J."/>
            <person name="Shi R."/>
            <person name="Sims S."/>
            <person name="Singer S.R."/>
            <person name="Sinharoy S."/>
            <person name="Sterck L."/>
            <person name="Viollet A."/>
            <person name="Wang B.B."/>
            <person name="Wang K."/>
            <person name="Wang M."/>
            <person name="Wang X."/>
            <person name="Warfsmann J."/>
            <person name="Weissenbach J."/>
            <person name="White D.D."/>
            <person name="White J.D."/>
            <person name="Wiley G.B."/>
            <person name="Wincker P."/>
            <person name="Xing Y."/>
            <person name="Yang L."/>
            <person name="Yao Z."/>
            <person name="Ying F."/>
            <person name="Zhai J."/>
            <person name="Zhou L."/>
            <person name="Zuber A."/>
            <person name="Denarie J."/>
            <person name="Dixon R.A."/>
            <person name="May G.D."/>
            <person name="Schwartz D.C."/>
            <person name="Rogers J."/>
            <person name="Quetier F."/>
            <person name="Town C.D."/>
            <person name="Roe B.A."/>
        </authorList>
    </citation>
    <scope>NUCLEOTIDE SEQUENCE [LARGE SCALE GENOMIC DNA]</scope>
    <source>
        <strain evidence="18">A17</strain>
        <strain evidence="20 21">cv. Jemalong A17</strain>
    </source>
</reference>
<dbReference type="EMBL" id="PSQE01000008">
    <property type="protein sequence ID" value="RHN41929.1"/>
    <property type="molecule type" value="Genomic_DNA"/>
</dbReference>
<evidence type="ECO:0000256" key="12">
    <source>
        <dbReference type="ARBA" id="ARBA00023170"/>
    </source>
</evidence>
<evidence type="ECO:0000256" key="9">
    <source>
        <dbReference type="ARBA" id="ARBA00022840"/>
    </source>
</evidence>
<accession>A0A0C3Y373</accession>
<dbReference type="Gene3D" id="1.10.510.10">
    <property type="entry name" value="Transferase(Phosphotransferase) domain 1"/>
    <property type="match status" value="1"/>
</dbReference>
<dbReference type="FunFam" id="3.30.200.20:FF:000466">
    <property type="entry name" value="Putative LRR receptor-like serine/threonine-protein kinase"/>
    <property type="match status" value="1"/>
</dbReference>
<dbReference type="eggNOG" id="KOG1187">
    <property type="taxonomic scope" value="Eukaryota"/>
</dbReference>
<dbReference type="InterPro" id="IPR011009">
    <property type="entry name" value="Kinase-like_dom_sf"/>
</dbReference>
<evidence type="ECO:0000313" key="19">
    <source>
        <dbReference type="EMBL" id="RHN41929.1"/>
    </source>
</evidence>
<reference evidence="19" key="5">
    <citation type="journal article" date="2018" name="Nat. Plants">
        <title>Whole-genome landscape of Medicago truncatula symbiotic genes.</title>
        <authorList>
            <person name="Pecrix Y."/>
            <person name="Gamas P."/>
            <person name="Carrere S."/>
        </authorList>
    </citation>
    <scope>NUCLEOTIDE SEQUENCE</scope>
    <source>
        <tissue evidence="19">Leaves</tissue>
    </source>
</reference>
<dbReference type="InterPro" id="IPR001245">
    <property type="entry name" value="Ser-Thr/Tyr_kinase_cat_dom"/>
</dbReference>
<comment type="subcellular location">
    <subcellularLocation>
        <location evidence="1">Membrane</location>
        <topology evidence="1">Single-pass type I membrane protein</topology>
    </subcellularLocation>
</comment>
<accession>G7LB43</accession>
<keyword evidence="4 19" id="KW-0808">Transferase</keyword>
<evidence type="ECO:0000313" key="21">
    <source>
        <dbReference type="Proteomes" id="UP000002051"/>
    </source>
</evidence>
<dbReference type="PROSITE" id="PS50011">
    <property type="entry name" value="PROTEIN_KINASE_DOM"/>
    <property type="match status" value="1"/>
</dbReference>
<evidence type="ECO:0000259" key="17">
    <source>
        <dbReference type="PROSITE" id="PS50011"/>
    </source>
</evidence>
<evidence type="ECO:0000313" key="18">
    <source>
        <dbReference type="EMBL" id="AET03716.2"/>
    </source>
</evidence>
<protein>
    <recommendedName>
        <fullName evidence="2">non-specific serine/threonine protein kinase</fullName>
        <ecNumber evidence="2">2.7.11.1</ecNumber>
    </recommendedName>
</protein>
<evidence type="ECO:0000256" key="13">
    <source>
        <dbReference type="ARBA" id="ARBA00023180"/>
    </source>
</evidence>
<keyword evidence="13" id="KW-0325">Glycoprotein</keyword>
<evidence type="ECO:0000256" key="15">
    <source>
        <dbReference type="ARBA" id="ARBA00048679"/>
    </source>
</evidence>
<dbReference type="SMART" id="SM00220">
    <property type="entry name" value="S_TKc"/>
    <property type="match status" value="1"/>
</dbReference>
<evidence type="ECO:0000313" key="22">
    <source>
        <dbReference type="Proteomes" id="UP000265566"/>
    </source>
</evidence>
<dbReference type="GO" id="GO:0004672">
    <property type="term" value="F:protein kinase activity"/>
    <property type="evidence" value="ECO:0000318"/>
    <property type="project" value="GO_Central"/>
</dbReference>